<dbReference type="Proteomes" id="UP000319722">
    <property type="component" value="Unassembled WGS sequence"/>
</dbReference>
<dbReference type="InterPro" id="IPR027417">
    <property type="entry name" value="P-loop_NTPase"/>
</dbReference>
<dbReference type="EMBL" id="VIVL01000016">
    <property type="protein sequence ID" value="TWD75692.1"/>
    <property type="molecule type" value="Genomic_DNA"/>
</dbReference>
<sequence length="234" mass="25037">MTPTLPSGCVIALLGAESTGKTELAGALAQRLQERGIATTLVGEYLREWCEREGRTPRPDEQQAIAQEQTRRIEAAAVSGVVVVADTTALMTAVYSELLFGDTSLHADALAAQARCAITLLTALDIPWIADPLRDGDHAREPTDALVRAALARAGLSFAVVHGTGSERLSNAWNAINSIAGSEGRTRARGRAESKPASWSWPCEKCSDPECEHRLFSDLIGRRDDTPSTPSSET</sequence>
<evidence type="ECO:0000313" key="2">
    <source>
        <dbReference type="EMBL" id="TWD75692.1"/>
    </source>
</evidence>
<organism evidence="2 3">
    <name type="scientific">Variovorax beijingensis</name>
    <dbReference type="NCBI Taxonomy" id="2496117"/>
    <lineage>
        <taxon>Bacteria</taxon>
        <taxon>Pseudomonadati</taxon>
        <taxon>Pseudomonadota</taxon>
        <taxon>Betaproteobacteria</taxon>
        <taxon>Burkholderiales</taxon>
        <taxon>Comamonadaceae</taxon>
        <taxon>Variovorax</taxon>
    </lineage>
</organism>
<protein>
    <submittedName>
        <fullName evidence="2">Nicotinamide riboside kinase</fullName>
    </submittedName>
</protein>
<dbReference type="RefSeq" id="WP_145747249.1">
    <property type="nucleotide sequence ID" value="NZ_VIVL01000016.1"/>
</dbReference>
<accession>A0A561BAD4</accession>
<feature type="domain" description="NadR/Ttd14 AAA" evidence="1">
    <location>
        <begin position="11"/>
        <end position="168"/>
    </location>
</feature>
<evidence type="ECO:0000313" key="3">
    <source>
        <dbReference type="Proteomes" id="UP000319722"/>
    </source>
</evidence>
<gene>
    <name evidence="2" type="ORF">FB547_11619</name>
</gene>
<dbReference type="GO" id="GO:0016301">
    <property type="term" value="F:kinase activity"/>
    <property type="evidence" value="ECO:0007669"/>
    <property type="project" value="UniProtKB-KW"/>
</dbReference>
<name>A0A561BAD4_9BURK</name>
<keyword evidence="2" id="KW-0808">Transferase</keyword>
<evidence type="ECO:0000259" key="1">
    <source>
        <dbReference type="Pfam" id="PF13521"/>
    </source>
</evidence>
<dbReference type="InterPro" id="IPR038727">
    <property type="entry name" value="NadR/Ttd14_AAA_dom"/>
</dbReference>
<dbReference type="AlphaFoldDB" id="A0A561BAD4"/>
<dbReference type="OrthoDB" id="9151999at2"/>
<keyword evidence="2" id="KW-0418">Kinase</keyword>
<reference evidence="2 3" key="1">
    <citation type="submission" date="2019-06" db="EMBL/GenBank/DDBJ databases">
        <title>Sorghum-associated microbial communities from plants grown in Nebraska, USA.</title>
        <authorList>
            <person name="Schachtman D."/>
        </authorList>
    </citation>
    <scope>NUCLEOTIDE SEQUENCE [LARGE SCALE GENOMIC DNA]</scope>
    <source>
        <strain evidence="2 3">T529</strain>
    </source>
</reference>
<dbReference type="InterPro" id="IPR052735">
    <property type="entry name" value="NAD_biosynth-regulator"/>
</dbReference>
<dbReference type="PANTHER" id="PTHR37512:SF1">
    <property type="entry name" value="NADR_TTD14 AAA DOMAIN-CONTAINING PROTEIN"/>
    <property type="match status" value="1"/>
</dbReference>
<proteinExistence type="predicted"/>
<dbReference type="Pfam" id="PF13521">
    <property type="entry name" value="AAA_28"/>
    <property type="match status" value="1"/>
</dbReference>
<dbReference type="Gene3D" id="3.40.50.300">
    <property type="entry name" value="P-loop containing nucleotide triphosphate hydrolases"/>
    <property type="match status" value="1"/>
</dbReference>
<dbReference type="PANTHER" id="PTHR37512">
    <property type="entry name" value="TRIFUNCTIONAL NAD BIOSYNTHESIS/REGULATOR PROTEIN NADR"/>
    <property type="match status" value="1"/>
</dbReference>
<comment type="caution">
    <text evidence="2">The sequence shown here is derived from an EMBL/GenBank/DDBJ whole genome shotgun (WGS) entry which is preliminary data.</text>
</comment>
<dbReference type="SUPFAM" id="SSF52540">
    <property type="entry name" value="P-loop containing nucleoside triphosphate hydrolases"/>
    <property type="match status" value="1"/>
</dbReference>